<organism evidence="1 2">
    <name type="scientific">Humicola insolens</name>
    <name type="common">Soft-rot fungus</name>
    <dbReference type="NCBI Taxonomy" id="85995"/>
    <lineage>
        <taxon>Eukaryota</taxon>
        <taxon>Fungi</taxon>
        <taxon>Dikarya</taxon>
        <taxon>Ascomycota</taxon>
        <taxon>Pezizomycotina</taxon>
        <taxon>Sordariomycetes</taxon>
        <taxon>Sordariomycetidae</taxon>
        <taxon>Sordariales</taxon>
        <taxon>Chaetomiaceae</taxon>
        <taxon>Mycothermus</taxon>
    </lineage>
</organism>
<dbReference type="Proteomes" id="UP001583172">
    <property type="component" value="Unassembled WGS sequence"/>
</dbReference>
<proteinExistence type="predicted"/>
<reference evidence="1 2" key="1">
    <citation type="journal article" date="2024" name="Commun. Biol.">
        <title>Comparative genomic analysis of thermophilic fungi reveals convergent evolutionary adaptations and gene losses.</title>
        <authorList>
            <person name="Steindorff A.S."/>
            <person name="Aguilar-Pontes M.V."/>
            <person name="Robinson A.J."/>
            <person name="Andreopoulos B."/>
            <person name="LaButti K."/>
            <person name="Kuo A."/>
            <person name="Mondo S."/>
            <person name="Riley R."/>
            <person name="Otillar R."/>
            <person name="Haridas S."/>
            <person name="Lipzen A."/>
            <person name="Grimwood J."/>
            <person name="Schmutz J."/>
            <person name="Clum A."/>
            <person name="Reid I.D."/>
            <person name="Moisan M.C."/>
            <person name="Butler G."/>
            <person name="Nguyen T.T.M."/>
            <person name="Dewar K."/>
            <person name="Conant G."/>
            <person name="Drula E."/>
            <person name="Henrissat B."/>
            <person name="Hansel C."/>
            <person name="Singer S."/>
            <person name="Hutchinson M.I."/>
            <person name="de Vries R.P."/>
            <person name="Natvig D.O."/>
            <person name="Powell A.J."/>
            <person name="Tsang A."/>
            <person name="Grigoriev I.V."/>
        </authorList>
    </citation>
    <scope>NUCLEOTIDE SEQUENCE [LARGE SCALE GENOMIC DNA]</scope>
    <source>
        <strain evidence="1 2">CBS 620.91</strain>
    </source>
</reference>
<evidence type="ECO:0000313" key="1">
    <source>
        <dbReference type="EMBL" id="KAL1840813.1"/>
    </source>
</evidence>
<name>A0ABR3VHL0_HUMIN</name>
<sequence>MVTDNIPHGPRDVVRLKYAGGTVGVTIPRSIMQERAPKLYAAVDADGYIDLSLYSYQVIRDLQYYITMQVYEPADPANARTDPTAAAALFKARLDISLIARTAELPALSDLVIKHLEEDVKFFGPVLAIDAAKAAYPRSLEADPTYAASLQSLESVELASVDRGMPKSEPIPQVAFEERMRSAVPEGGGKYEALFEPFARELRDGTSPSDVVQLRFAGGVFFDLPRIEVQMKCPKLYVDDRGDVNLGLYSGTVGEDFVRYIKTGQYGPGNPANARDSEMVHSLFKSRLETCLLARALELSRLMALATKDLEELVKFFGPLWAATALEAALPLRSRETQPIGLGFVRYLENTKLGELDSSMPKSKLIEQTPFVWRMLRHVPPDELSRYEAMFEPFATTMKDGYVDSMLEYFFGWMRDGLGPRQD</sequence>
<accession>A0ABR3VHL0</accession>
<dbReference type="EMBL" id="JAZGSY010000098">
    <property type="protein sequence ID" value="KAL1840813.1"/>
    <property type="molecule type" value="Genomic_DNA"/>
</dbReference>
<gene>
    <name evidence="1" type="ORF">VTJ49DRAFT_7712</name>
</gene>
<evidence type="ECO:0000313" key="2">
    <source>
        <dbReference type="Proteomes" id="UP001583172"/>
    </source>
</evidence>
<comment type="caution">
    <text evidence="1">The sequence shown here is derived from an EMBL/GenBank/DDBJ whole genome shotgun (WGS) entry which is preliminary data.</text>
</comment>
<keyword evidence="2" id="KW-1185">Reference proteome</keyword>
<protein>
    <submittedName>
        <fullName evidence="1">Uncharacterized protein</fullName>
    </submittedName>
</protein>